<protein>
    <recommendedName>
        <fullName evidence="2">Anti-sigma-W factor RsiW</fullName>
    </recommendedName>
</protein>
<evidence type="ECO:0000313" key="5">
    <source>
        <dbReference type="EMBL" id="RDU23702.1"/>
    </source>
</evidence>
<dbReference type="Gene3D" id="1.10.10.1320">
    <property type="entry name" value="Anti-sigma factor, zinc-finger domain"/>
    <property type="match status" value="1"/>
</dbReference>
<evidence type="ECO:0000256" key="1">
    <source>
        <dbReference type="ARBA" id="ARBA00024353"/>
    </source>
</evidence>
<dbReference type="Pfam" id="PF13490">
    <property type="entry name" value="zf-HC2"/>
    <property type="match status" value="1"/>
</dbReference>
<reference evidence="5 6" key="1">
    <citation type="submission" date="2018-07" db="EMBL/GenBank/DDBJ databases">
        <title>Anaerosacharophilus polymeroproducens gen. nov. sp. nov., an anaerobic bacterium isolated from salt field.</title>
        <authorList>
            <person name="Kim W."/>
            <person name="Yang S.-H."/>
            <person name="Oh J."/>
            <person name="Lee J.-H."/>
            <person name="Kwon K.K."/>
        </authorList>
    </citation>
    <scope>NUCLEOTIDE SEQUENCE [LARGE SCALE GENOMIC DNA]</scope>
    <source>
        <strain evidence="5 6">MCWD5</strain>
    </source>
</reference>
<dbReference type="EMBL" id="QRCT01000019">
    <property type="protein sequence ID" value="RDU23702.1"/>
    <property type="molecule type" value="Genomic_DNA"/>
</dbReference>
<dbReference type="AlphaFoldDB" id="A0A371AVY9"/>
<keyword evidence="3" id="KW-1133">Transmembrane helix</keyword>
<keyword evidence="3" id="KW-0472">Membrane</keyword>
<dbReference type="RefSeq" id="WP_115481571.1">
    <property type="nucleotide sequence ID" value="NZ_QRCT01000019.1"/>
</dbReference>
<evidence type="ECO:0000259" key="4">
    <source>
        <dbReference type="Pfam" id="PF13490"/>
    </source>
</evidence>
<gene>
    <name evidence="5" type="ORF">DWV06_07525</name>
</gene>
<dbReference type="InterPro" id="IPR041916">
    <property type="entry name" value="Anti_sigma_zinc_sf"/>
</dbReference>
<evidence type="ECO:0000256" key="2">
    <source>
        <dbReference type="ARBA" id="ARBA00024438"/>
    </source>
</evidence>
<organism evidence="5 6">
    <name type="scientific">Anaerosacchariphilus polymeriproducens</name>
    <dbReference type="NCBI Taxonomy" id="1812858"/>
    <lineage>
        <taxon>Bacteria</taxon>
        <taxon>Bacillati</taxon>
        <taxon>Bacillota</taxon>
        <taxon>Clostridia</taxon>
        <taxon>Lachnospirales</taxon>
        <taxon>Lachnospiraceae</taxon>
        <taxon>Anaerosacchariphilus</taxon>
    </lineage>
</organism>
<keyword evidence="3" id="KW-0812">Transmembrane</keyword>
<proteinExistence type="inferred from homology"/>
<feature type="transmembrane region" description="Helical" evidence="3">
    <location>
        <begin position="79"/>
        <end position="101"/>
    </location>
</feature>
<accession>A0A371AVY9</accession>
<comment type="similarity">
    <text evidence="1">Belongs to the zinc-associated anti-sigma factor (ZAS) superfamily. Anti-sigma-W factor family.</text>
</comment>
<keyword evidence="6" id="KW-1185">Reference proteome</keyword>
<evidence type="ECO:0000313" key="6">
    <source>
        <dbReference type="Proteomes" id="UP000255036"/>
    </source>
</evidence>
<sequence>MNISCEIIKDLLPLYHDGVCSKDSKDMVEEHLQQCESCRSELQAMDNELLITNRAENLAEAEVVQKLSKSWRKGMIKSVLKGVFFTLVTVIVILLIIYIFVGIKIA</sequence>
<evidence type="ECO:0000256" key="3">
    <source>
        <dbReference type="SAM" id="Phobius"/>
    </source>
</evidence>
<dbReference type="Proteomes" id="UP000255036">
    <property type="component" value="Unassembled WGS sequence"/>
</dbReference>
<dbReference type="OrthoDB" id="6194834at2"/>
<dbReference type="InterPro" id="IPR027383">
    <property type="entry name" value="Znf_put"/>
</dbReference>
<comment type="caution">
    <text evidence="5">The sequence shown here is derived from an EMBL/GenBank/DDBJ whole genome shotgun (WGS) entry which is preliminary data.</text>
</comment>
<name>A0A371AVY9_9FIRM</name>
<feature type="domain" description="Putative zinc-finger" evidence="4">
    <location>
        <begin position="5"/>
        <end position="39"/>
    </location>
</feature>